<sequence>MGLFAVPGWKMREVRVTRTERDGAVEIGFRFKSSDQLLDPDDPSPLPARELTEFAEEYIASYLDGCNLKEIAGITVGLPGESLSPEKAALLPETIRRHFSFRIADLDDDRRVSRREGRISLALAILNAAIAVLFIGVIAGRLDGPTAILLTGLVTILNWVTVWDTYEYFVYDYRREVRKRRIYEKLADIDIRVEAW</sequence>
<feature type="transmembrane region" description="Helical" evidence="1">
    <location>
        <begin position="148"/>
        <end position="171"/>
    </location>
</feature>
<keyword evidence="1" id="KW-0472">Membrane</keyword>
<dbReference type="AlphaFoldDB" id="A0ABD4TB12"/>
<evidence type="ECO:0000313" key="3">
    <source>
        <dbReference type="Proteomes" id="UP001523230"/>
    </source>
</evidence>
<gene>
    <name evidence="2" type="ORF">DIC75_01650</name>
</gene>
<organism evidence="2 3">
    <name type="scientific">Methanoculleus oceani</name>
    <dbReference type="NCBI Taxonomy" id="2184756"/>
    <lineage>
        <taxon>Archaea</taxon>
        <taxon>Methanobacteriati</taxon>
        <taxon>Methanobacteriota</taxon>
        <taxon>Stenosarchaea group</taxon>
        <taxon>Methanomicrobia</taxon>
        <taxon>Methanomicrobiales</taxon>
        <taxon>Methanomicrobiaceae</taxon>
        <taxon>Methanoculleus</taxon>
    </lineage>
</organism>
<dbReference type="Proteomes" id="UP001523230">
    <property type="component" value="Unassembled WGS sequence"/>
</dbReference>
<proteinExistence type="predicted"/>
<evidence type="ECO:0000313" key="2">
    <source>
        <dbReference type="EMBL" id="MCM2465031.1"/>
    </source>
</evidence>
<accession>A0ABD4TB12</accession>
<feature type="transmembrane region" description="Helical" evidence="1">
    <location>
        <begin position="119"/>
        <end position="142"/>
    </location>
</feature>
<keyword evidence="1" id="KW-0812">Transmembrane</keyword>
<evidence type="ECO:0000256" key="1">
    <source>
        <dbReference type="SAM" id="Phobius"/>
    </source>
</evidence>
<dbReference type="EMBL" id="QFDM01000001">
    <property type="protein sequence ID" value="MCM2465031.1"/>
    <property type="molecule type" value="Genomic_DNA"/>
</dbReference>
<keyword evidence="1" id="KW-1133">Transmembrane helix</keyword>
<name>A0ABD4TB12_9EURY</name>
<comment type="caution">
    <text evidence="2">The sequence shown here is derived from an EMBL/GenBank/DDBJ whole genome shotgun (WGS) entry which is preliminary data.</text>
</comment>
<keyword evidence="3" id="KW-1185">Reference proteome</keyword>
<protein>
    <submittedName>
        <fullName evidence="2">Uncharacterized protein</fullName>
    </submittedName>
</protein>
<reference evidence="2 3" key="1">
    <citation type="submission" date="2018-05" db="EMBL/GenBank/DDBJ databases">
        <title>Isolation and characterization of genus Methanoculleus species and their viruses from deep sea marine sediment offshore southwestern Taiwan.</title>
        <authorList>
            <person name="Wei W.-H."/>
            <person name="Chen W.-C."/>
            <person name="Lai M.-C."/>
            <person name="Chen S.-C."/>
        </authorList>
    </citation>
    <scope>NUCLEOTIDE SEQUENCE [LARGE SCALE GENOMIC DNA]</scope>
    <source>
        <strain evidence="2 3">CWC-02</strain>
    </source>
</reference>